<dbReference type="PROSITE" id="PS00396">
    <property type="entry name" value="TOPO_IA_1"/>
    <property type="match status" value="1"/>
</dbReference>
<dbReference type="InterPro" id="IPR023405">
    <property type="entry name" value="Topo_IA_core_domain"/>
</dbReference>
<feature type="non-terminal residue" evidence="2">
    <location>
        <position position="1"/>
    </location>
</feature>
<dbReference type="GO" id="GO:0006265">
    <property type="term" value="P:DNA topological change"/>
    <property type="evidence" value="ECO:0007669"/>
    <property type="project" value="InterPro"/>
</dbReference>
<proteinExistence type="predicted"/>
<evidence type="ECO:0000259" key="1">
    <source>
        <dbReference type="PROSITE" id="PS52039"/>
    </source>
</evidence>
<dbReference type="SUPFAM" id="SSF56712">
    <property type="entry name" value="Prokaryotic type I DNA topoisomerase"/>
    <property type="match status" value="1"/>
</dbReference>
<dbReference type="PROSITE" id="PS52039">
    <property type="entry name" value="TOPO_IA_2"/>
    <property type="match status" value="1"/>
</dbReference>
<dbReference type="InterPro" id="IPR013497">
    <property type="entry name" value="Topo_IA_cen"/>
</dbReference>
<gene>
    <name evidence="2" type="primary">topA</name>
    <name evidence="2" type="ORF">FTRO_1010010</name>
</gene>
<feature type="domain" description="Topo IA-type catalytic" evidence="1">
    <location>
        <begin position="1"/>
        <end position="66"/>
    </location>
</feature>
<name>A0A3F3HEN1_9LACO</name>
<dbReference type="GO" id="GO:0003677">
    <property type="term" value="F:DNA binding"/>
    <property type="evidence" value="ECO:0007669"/>
    <property type="project" value="InterPro"/>
</dbReference>
<dbReference type="AlphaFoldDB" id="A0A3F3HEN1"/>
<dbReference type="Proteomes" id="UP000064514">
    <property type="component" value="Unassembled WGS sequence"/>
</dbReference>
<dbReference type="InterPro" id="IPR023406">
    <property type="entry name" value="Topo_IA_AS"/>
</dbReference>
<dbReference type="InterPro" id="IPR013825">
    <property type="entry name" value="Topo_IA_cen_sub2"/>
</dbReference>
<feature type="non-terminal residue" evidence="2">
    <location>
        <position position="66"/>
    </location>
</feature>
<dbReference type="InterPro" id="IPR013826">
    <property type="entry name" value="Topo_IA_cen_sub3"/>
</dbReference>
<dbReference type="GO" id="GO:0003917">
    <property type="term" value="F:DNA topoisomerase type I (single strand cut, ATP-independent) activity"/>
    <property type="evidence" value="ECO:0007669"/>
    <property type="project" value="InterPro"/>
</dbReference>
<organism evidence="2">
    <name type="scientific">Fructobacillus tropaeoli</name>
    <dbReference type="NCBI Taxonomy" id="709323"/>
    <lineage>
        <taxon>Bacteria</taxon>
        <taxon>Bacillati</taxon>
        <taxon>Bacillota</taxon>
        <taxon>Bacilli</taxon>
        <taxon>Lactobacillales</taxon>
        <taxon>Lactobacillaceae</taxon>
        <taxon>Fructobacillus</taxon>
    </lineage>
</organism>
<reference evidence="2" key="1">
    <citation type="journal article" date="2015" name="BMC Genomics">
        <title>Comparative genomics of Fructobacillus spp. and Leuconostoc spp. reveals niche-specific evolution of Fructobacillus spp.</title>
        <authorList>
            <person name="Endo A."/>
            <person name="Tanizawa Y."/>
            <person name="Tanaka N."/>
            <person name="Maeno S."/>
            <person name="Kumar H."/>
            <person name="Shiwa Y."/>
            <person name="Okada S."/>
            <person name="Yoshikawa H."/>
            <person name="Dicks L."/>
            <person name="Nakagawa J."/>
            <person name="Arita M."/>
        </authorList>
    </citation>
    <scope>NUCLEOTIDE SEQUENCE [LARGE SCALE GENOMIC DNA]</scope>
    <source>
        <strain evidence="2">F214-1</strain>
    </source>
</reference>
<dbReference type="Gene3D" id="1.10.290.10">
    <property type="entry name" value="Topoisomerase I, domain 4"/>
    <property type="match status" value="1"/>
</dbReference>
<accession>A0A3F3HEN1</accession>
<keyword evidence="2" id="KW-0413">Isomerase</keyword>
<dbReference type="Pfam" id="PF01131">
    <property type="entry name" value="Topoisom_bac"/>
    <property type="match status" value="1"/>
</dbReference>
<evidence type="ECO:0000313" key="2">
    <source>
        <dbReference type="EMBL" id="GAP05170.1"/>
    </source>
</evidence>
<dbReference type="Gene3D" id="2.70.20.10">
    <property type="entry name" value="Topoisomerase I, domain 3"/>
    <property type="match status" value="1"/>
</dbReference>
<protein>
    <submittedName>
        <fullName evidence="2">Topoisomerase-like protein</fullName>
    </submittedName>
</protein>
<sequence>TSTQQKETQPPKLLDLASLSAILAKEGFQAKEVASTYQKLYEAKIVSYPRTEDKTITPEQYEDLRP</sequence>
<dbReference type="EMBL" id="DF968178">
    <property type="protein sequence ID" value="GAP05170.1"/>
    <property type="molecule type" value="Genomic_DNA"/>
</dbReference>